<organism evidence="3 4">
    <name type="scientific">Flavobacterium ammoniigenes</name>
    <dbReference type="NCBI Taxonomy" id="1751095"/>
    <lineage>
        <taxon>Bacteria</taxon>
        <taxon>Pseudomonadati</taxon>
        <taxon>Bacteroidota</taxon>
        <taxon>Flavobacteriia</taxon>
        <taxon>Flavobacteriales</taxon>
        <taxon>Flavobacteriaceae</taxon>
        <taxon>Flavobacterium</taxon>
    </lineage>
</organism>
<name>A0ABN6KYF1_9FLAO</name>
<evidence type="ECO:0000313" key="4">
    <source>
        <dbReference type="Proteomes" id="UP001319867"/>
    </source>
</evidence>
<dbReference type="Pfam" id="PF18962">
    <property type="entry name" value="Por_Secre_tail"/>
    <property type="match status" value="1"/>
</dbReference>
<keyword evidence="1" id="KW-0732">Signal</keyword>
<evidence type="ECO:0000259" key="2">
    <source>
        <dbReference type="Pfam" id="PF18962"/>
    </source>
</evidence>
<dbReference type="InterPro" id="IPR026444">
    <property type="entry name" value="Secre_tail"/>
</dbReference>
<dbReference type="EMBL" id="AP025184">
    <property type="protein sequence ID" value="BDB54435.1"/>
    <property type="molecule type" value="Genomic_DNA"/>
</dbReference>
<reference evidence="3 4" key="2">
    <citation type="journal article" date="2022" name="Microorganisms">
        <title>Complete Genome Sequences of Two Flavobacterium ammonificans Strains and a Flavobacterium ammoniigenes Strain of Ammonifying Bacterioplankton Isolated from Surface River Water.</title>
        <authorList>
            <person name="Suda W."/>
            <person name="Ogata Y."/>
            <person name="Shindo C."/>
            <person name="Watanabe K."/>
        </authorList>
    </citation>
    <scope>NUCLEOTIDE SEQUENCE [LARGE SCALE GENOMIC DNA]</scope>
    <source>
        <strain evidence="3 4">GENT5</strain>
    </source>
</reference>
<feature type="domain" description="Secretion system C-terminal sorting" evidence="2">
    <location>
        <begin position="61"/>
        <end position="130"/>
    </location>
</feature>
<protein>
    <recommendedName>
        <fullName evidence="2">Secretion system C-terminal sorting domain-containing protein</fullName>
    </recommendedName>
</protein>
<evidence type="ECO:0000256" key="1">
    <source>
        <dbReference type="ARBA" id="ARBA00022729"/>
    </source>
</evidence>
<accession>A0ABN6KYF1</accession>
<proteinExistence type="predicted"/>
<dbReference type="Proteomes" id="UP001319867">
    <property type="component" value="Chromosome"/>
</dbReference>
<sequence length="137" mass="14648">MLSAHGGVATTSTGIKVTHTIAQQGVIGISTTKKVILGQGFQQSKISNVQPITNDAITTLVYPNPVVDVVNFTFSAPVTGKIAVSIFDIHGRLILFQEKEAIDTILSITNLLIASGEYVVKLDGNRYSFTTTILKSK</sequence>
<dbReference type="NCBIfam" id="TIGR04183">
    <property type="entry name" value="Por_Secre_tail"/>
    <property type="match status" value="1"/>
</dbReference>
<reference evidence="3 4" key="1">
    <citation type="journal article" date="2022" name="Int. J. Syst. Evol. Microbiol.">
        <title>Flavobacterium ammonificans sp. nov. and Flavobacterium ammoniigenes sp. nov., ammonifying bacteria isolated from surface river water.</title>
        <authorList>
            <person name="Watanabe K."/>
            <person name="Kitamura T."/>
            <person name="Ogata Y."/>
            <person name="Shindo C."/>
            <person name="Suda W."/>
        </authorList>
    </citation>
    <scope>NUCLEOTIDE SEQUENCE [LARGE SCALE GENOMIC DNA]</scope>
    <source>
        <strain evidence="3 4">GENT5</strain>
    </source>
</reference>
<keyword evidence="4" id="KW-1185">Reference proteome</keyword>
<evidence type="ECO:0000313" key="3">
    <source>
        <dbReference type="EMBL" id="BDB54435.1"/>
    </source>
</evidence>
<gene>
    <name evidence="3" type="ORF">GENT5_07400</name>
</gene>